<evidence type="ECO:0000259" key="2">
    <source>
        <dbReference type="PROSITE" id="PS51819"/>
    </source>
</evidence>
<dbReference type="InterPro" id="IPR029068">
    <property type="entry name" value="Glyas_Bleomycin-R_OHBP_Dase"/>
</dbReference>
<evidence type="ECO:0000313" key="4">
    <source>
        <dbReference type="Proteomes" id="UP001194746"/>
    </source>
</evidence>
<comment type="caution">
    <text evidence="3">The sequence shown here is derived from an EMBL/GenBank/DDBJ whole genome shotgun (WGS) entry which is preliminary data.</text>
</comment>
<dbReference type="PANTHER" id="PTHR43048:SF6">
    <property type="entry name" value="BLR8189 PROTEIN"/>
    <property type="match status" value="1"/>
</dbReference>
<proteinExistence type="predicted"/>
<sequence>MSHNRVHPRPINHVAVSVRDITAVVDWYSQHMGFQLIGTITHLKRSATPTAAIFQIYLANLNEVKIAYMTTGNGVGFEVFQFVDPAPVASDSFEYNRCGFFHICVTDANPTKLAQTVIQAGGRQIGIMTNIAGNECLYLADPWGNVVEVLSTSFERLASQVAV</sequence>
<dbReference type="SUPFAM" id="SSF54593">
    <property type="entry name" value="Glyoxalase/Bleomycin resistance protein/Dihydroxybiphenyl dioxygenase"/>
    <property type="match status" value="1"/>
</dbReference>
<protein>
    <recommendedName>
        <fullName evidence="2">VOC domain-containing protein</fullName>
    </recommendedName>
</protein>
<reference evidence="3" key="2">
    <citation type="submission" date="2020-02" db="EMBL/GenBank/DDBJ databases">
        <authorList>
            <person name="Gilchrist C.L.M."/>
            <person name="Chooi Y.-H."/>
        </authorList>
    </citation>
    <scope>NUCLEOTIDE SEQUENCE</scope>
    <source>
        <strain evidence="3">MST-FP2251</strain>
    </source>
</reference>
<dbReference type="GO" id="GO:0046491">
    <property type="term" value="P:L-methylmalonyl-CoA metabolic process"/>
    <property type="evidence" value="ECO:0007669"/>
    <property type="project" value="TreeGrafter"/>
</dbReference>
<dbReference type="EMBL" id="VCAU01000055">
    <property type="protein sequence ID" value="KAF9887857.1"/>
    <property type="molecule type" value="Genomic_DNA"/>
</dbReference>
<dbReference type="AlphaFoldDB" id="A0AAD4CKA9"/>
<accession>A0AAD4CKA9</accession>
<evidence type="ECO:0000313" key="3">
    <source>
        <dbReference type="EMBL" id="KAF9887857.1"/>
    </source>
</evidence>
<keyword evidence="1" id="KW-0479">Metal-binding</keyword>
<reference evidence="3" key="1">
    <citation type="journal article" date="2019" name="Beilstein J. Org. Chem.">
        <title>Nanangenines: drimane sesquiterpenoids as the dominant metabolite cohort of a novel Australian fungus, Aspergillus nanangensis.</title>
        <authorList>
            <person name="Lacey H.J."/>
            <person name="Gilchrist C.L.M."/>
            <person name="Crombie A."/>
            <person name="Kalaitzis J.A."/>
            <person name="Vuong D."/>
            <person name="Rutledge P.J."/>
            <person name="Turner P."/>
            <person name="Pitt J.I."/>
            <person name="Lacey E."/>
            <person name="Chooi Y.H."/>
            <person name="Piggott A.M."/>
        </authorList>
    </citation>
    <scope>NUCLEOTIDE SEQUENCE</scope>
    <source>
        <strain evidence="3">MST-FP2251</strain>
    </source>
</reference>
<dbReference type="PROSITE" id="PS51819">
    <property type="entry name" value="VOC"/>
    <property type="match status" value="1"/>
</dbReference>
<dbReference type="GO" id="GO:0046872">
    <property type="term" value="F:metal ion binding"/>
    <property type="evidence" value="ECO:0007669"/>
    <property type="project" value="UniProtKB-KW"/>
</dbReference>
<dbReference type="InterPro" id="IPR037523">
    <property type="entry name" value="VOC_core"/>
</dbReference>
<organism evidence="3 4">
    <name type="scientific">Aspergillus nanangensis</name>
    <dbReference type="NCBI Taxonomy" id="2582783"/>
    <lineage>
        <taxon>Eukaryota</taxon>
        <taxon>Fungi</taxon>
        <taxon>Dikarya</taxon>
        <taxon>Ascomycota</taxon>
        <taxon>Pezizomycotina</taxon>
        <taxon>Eurotiomycetes</taxon>
        <taxon>Eurotiomycetidae</taxon>
        <taxon>Eurotiales</taxon>
        <taxon>Aspergillaceae</taxon>
        <taxon>Aspergillus</taxon>
        <taxon>Aspergillus subgen. Circumdati</taxon>
    </lineage>
</organism>
<dbReference type="Gene3D" id="3.10.180.10">
    <property type="entry name" value="2,3-Dihydroxybiphenyl 1,2-Dioxygenase, domain 1"/>
    <property type="match status" value="1"/>
</dbReference>
<feature type="domain" description="VOC" evidence="2">
    <location>
        <begin position="10"/>
        <end position="152"/>
    </location>
</feature>
<name>A0AAD4CKA9_ASPNN</name>
<dbReference type="PANTHER" id="PTHR43048">
    <property type="entry name" value="METHYLMALONYL-COA EPIMERASE"/>
    <property type="match status" value="1"/>
</dbReference>
<dbReference type="Pfam" id="PF00903">
    <property type="entry name" value="Glyoxalase"/>
    <property type="match status" value="1"/>
</dbReference>
<keyword evidence="4" id="KW-1185">Reference proteome</keyword>
<dbReference type="InterPro" id="IPR004360">
    <property type="entry name" value="Glyas_Fos-R_dOase_dom"/>
</dbReference>
<dbReference type="GO" id="GO:0004493">
    <property type="term" value="F:methylmalonyl-CoA epimerase activity"/>
    <property type="evidence" value="ECO:0007669"/>
    <property type="project" value="TreeGrafter"/>
</dbReference>
<dbReference type="Proteomes" id="UP001194746">
    <property type="component" value="Unassembled WGS sequence"/>
</dbReference>
<dbReference type="InterPro" id="IPR051785">
    <property type="entry name" value="MMCE/EMCE_epimerase"/>
</dbReference>
<evidence type="ECO:0000256" key="1">
    <source>
        <dbReference type="ARBA" id="ARBA00022723"/>
    </source>
</evidence>
<gene>
    <name evidence="3" type="ORF">FE257_009517</name>
</gene>